<comment type="caution">
    <text evidence="1">The sequence shown here is derived from an EMBL/GenBank/DDBJ whole genome shotgun (WGS) entry which is preliminary data.</text>
</comment>
<organism evidence="1 2">
    <name type="scientific">Fusarium heterosporum</name>
    <dbReference type="NCBI Taxonomy" id="42747"/>
    <lineage>
        <taxon>Eukaryota</taxon>
        <taxon>Fungi</taxon>
        <taxon>Dikarya</taxon>
        <taxon>Ascomycota</taxon>
        <taxon>Pezizomycotina</taxon>
        <taxon>Sordariomycetes</taxon>
        <taxon>Hypocreomycetidae</taxon>
        <taxon>Hypocreales</taxon>
        <taxon>Nectriaceae</taxon>
        <taxon>Fusarium</taxon>
        <taxon>Fusarium heterosporum species complex</taxon>
    </lineage>
</organism>
<dbReference type="EMBL" id="JAAGWQ010000039">
    <property type="protein sequence ID" value="KAF5675545.1"/>
    <property type="molecule type" value="Genomic_DNA"/>
</dbReference>
<proteinExistence type="predicted"/>
<reference evidence="1 2" key="1">
    <citation type="submission" date="2020-05" db="EMBL/GenBank/DDBJ databases">
        <title>Identification and distribution of gene clusters putatively required for synthesis of sphingolipid metabolism inhibitors in phylogenetically diverse species of the filamentous fungus Fusarium.</title>
        <authorList>
            <person name="Kim H.-S."/>
            <person name="Busman M."/>
            <person name="Brown D.W."/>
            <person name="Divon H."/>
            <person name="Uhlig S."/>
            <person name="Proctor R.H."/>
        </authorList>
    </citation>
    <scope>NUCLEOTIDE SEQUENCE [LARGE SCALE GENOMIC DNA]</scope>
    <source>
        <strain evidence="1 2">NRRL 20693</strain>
    </source>
</reference>
<protein>
    <submittedName>
        <fullName evidence="1">Uncharacterized protein</fullName>
    </submittedName>
</protein>
<accession>A0A8H5WYC3</accession>
<keyword evidence="2" id="KW-1185">Reference proteome</keyword>
<evidence type="ECO:0000313" key="2">
    <source>
        <dbReference type="Proteomes" id="UP000567885"/>
    </source>
</evidence>
<dbReference type="AlphaFoldDB" id="A0A8H5WYC3"/>
<evidence type="ECO:0000313" key="1">
    <source>
        <dbReference type="EMBL" id="KAF5675545.1"/>
    </source>
</evidence>
<dbReference type="Proteomes" id="UP000567885">
    <property type="component" value="Unassembled WGS sequence"/>
</dbReference>
<name>A0A8H5WYC3_FUSHE</name>
<dbReference type="OrthoDB" id="5062850at2759"/>
<sequence>MVASIQGLTPKASFLGIPQELRDQIYHHYFKVEGGYTHDGAIDKIVRADGNSIDISLRYVCRSIAWETRNCALSLNSITFSPVCRDDWRSQALRLTHILKFQSILRVEMLFRLGHLLTGDMFESPSPEYAQYMPVIEADVAAELAREVTRPRPRPHPSLEHFSRCQKLKEGYPTLLPIGEFRMTVFDNTVSCNRTVVYLLRLLAEKHPAAFSEAIEEVFPGWADSHSVQDFLNIGFDHWAVPSNAEMVEIWKVFQFQIPWECSYKPYVLDENHPHYHGPKYRYTQKYFFSATAMAIRFLKQLPQCQRRLIQLLILNEDKAATGNPQSHIFGLIPFCKENPKLQIEHRVNVWTNMLVAGEELTSSRMAFVIEWPPDPEDDSIRRSHQTPGHSAAVHFAYWVLHTLAAIEDGMPAQSYKLLFDGGPDLNHATETFTKLFKLIIAWLTLNTDCVKHGILAPPGSHQYPFTTSSSTEGLASVYNRSSVIQCNFYLDQPWDFEAIANGYAMKRTTLRELGLSGLSWLSQRHLPDCWDVSTSKLDWVAIRLEYYDLEKLCDSS</sequence>
<gene>
    <name evidence="1" type="ORF">FHETE_2542</name>
</gene>